<dbReference type="InterPro" id="IPR007351">
    <property type="entry name" value="YjbR"/>
</dbReference>
<dbReference type="GeneID" id="95374117"/>
<dbReference type="EMBL" id="JAMDMJ010000035">
    <property type="protein sequence ID" value="MCY9598818.1"/>
    <property type="molecule type" value="Genomic_DNA"/>
</dbReference>
<name>A0A410WRM4_9BACL</name>
<dbReference type="OrthoDB" id="9789813at2"/>
<evidence type="ECO:0000313" key="4">
    <source>
        <dbReference type="Proteomes" id="UP001527202"/>
    </source>
</evidence>
<sequence>MNTTEIMEYALSKPGAAADRPFDNETDVLRVGGKMFALLPSGAAPGEGSVTLKCPPEEAELLRMQYPEAVKPGYHMNKRHWNTVRLDGSLDPQEIMDMVDVSYMLVRGSLSKKMQQHILQHGGSDWNES</sequence>
<dbReference type="Proteomes" id="UP000288943">
    <property type="component" value="Chromosome"/>
</dbReference>
<protein>
    <submittedName>
        <fullName evidence="1">MmcQ/YjbR family DNA-binding protein</fullName>
    </submittedName>
</protein>
<keyword evidence="4" id="KW-1185">Reference proteome</keyword>
<evidence type="ECO:0000313" key="3">
    <source>
        <dbReference type="Proteomes" id="UP000288943"/>
    </source>
</evidence>
<dbReference type="Pfam" id="PF04237">
    <property type="entry name" value="YjbR"/>
    <property type="match status" value="1"/>
</dbReference>
<evidence type="ECO:0000313" key="1">
    <source>
        <dbReference type="EMBL" id="MCY9598818.1"/>
    </source>
</evidence>
<dbReference type="GO" id="GO:0003677">
    <property type="term" value="F:DNA binding"/>
    <property type="evidence" value="ECO:0007669"/>
    <property type="project" value="UniProtKB-KW"/>
</dbReference>
<reference evidence="1 4" key="2">
    <citation type="submission" date="2022-05" db="EMBL/GenBank/DDBJ databases">
        <title>Genome Sequencing of Bee-Associated Microbes.</title>
        <authorList>
            <person name="Dunlap C."/>
        </authorList>
    </citation>
    <scope>NUCLEOTIDE SEQUENCE [LARGE SCALE GENOMIC DNA]</scope>
    <source>
        <strain evidence="1 4">NRRL B-23120</strain>
    </source>
</reference>
<dbReference type="PANTHER" id="PTHR35145:SF1">
    <property type="entry name" value="CYTOPLASMIC PROTEIN"/>
    <property type="match status" value="1"/>
</dbReference>
<dbReference type="PANTHER" id="PTHR35145">
    <property type="entry name" value="CYTOPLASMIC PROTEIN-RELATED"/>
    <property type="match status" value="1"/>
</dbReference>
<proteinExistence type="predicted"/>
<dbReference type="Proteomes" id="UP001527202">
    <property type="component" value="Unassembled WGS sequence"/>
</dbReference>
<dbReference type="Gene3D" id="3.90.1150.30">
    <property type="match status" value="1"/>
</dbReference>
<evidence type="ECO:0000313" key="2">
    <source>
        <dbReference type="EMBL" id="QAV17025.1"/>
    </source>
</evidence>
<dbReference type="InterPro" id="IPR038056">
    <property type="entry name" value="YjbR-like_sf"/>
</dbReference>
<dbReference type="EMBL" id="CP026520">
    <property type="protein sequence ID" value="QAV17025.1"/>
    <property type="molecule type" value="Genomic_DNA"/>
</dbReference>
<organism evidence="2 3">
    <name type="scientific">Paenibacillus chitinolyticus</name>
    <dbReference type="NCBI Taxonomy" id="79263"/>
    <lineage>
        <taxon>Bacteria</taxon>
        <taxon>Bacillati</taxon>
        <taxon>Bacillota</taxon>
        <taxon>Bacilli</taxon>
        <taxon>Bacillales</taxon>
        <taxon>Paenibacillaceae</taxon>
        <taxon>Paenibacillus</taxon>
    </lineage>
</organism>
<reference evidence="2 3" key="1">
    <citation type="submission" date="2018-01" db="EMBL/GenBank/DDBJ databases">
        <title>The whole genome sequencing and assembly of Paenibacillus chitinolyticus KCCM 41400 strain.</title>
        <authorList>
            <person name="Kim J.-Y."/>
            <person name="Park M.-K."/>
            <person name="Lee Y.-J."/>
            <person name="Yi H."/>
            <person name="Bahn Y.-S."/>
            <person name="Kim J.F."/>
            <person name="Lee D.-W."/>
        </authorList>
    </citation>
    <scope>NUCLEOTIDE SEQUENCE [LARGE SCALE GENOMIC DNA]</scope>
    <source>
        <strain evidence="2 3">KCCM 41400</strain>
    </source>
</reference>
<keyword evidence="1" id="KW-0238">DNA-binding</keyword>
<dbReference type="AlphaFoldDB" id="A0A410WRM4"/>
<dbReference type="InterPro" id="IPR058532">
    <property type="entry name" value="YjbR/MT2646/Rv2570-like"/>
</dbReference>
<dbReference type="KEGG" id="pchi:PC41400_04730"/>
<dbReference type="SUPFAM" id="SSF142906">
    <property type="entry name" value="YjbR-like"/>
    <property type="match status" value="1"/>
</dbReference>
<dbReference type="RefSeq" id="WP_042234147.1">
    <property type="nucleotide sequence ID" value="NZ_CP026520.1"/>
</dbReference>
<gene>
    <name evidence="1" type="ORF">M5X16_23970</name>
    <name evidence="2" type="ORF">PC41400_04730</name>
</gene>
<accession>A0A410WRM4</accession>